<feature type="compositionally biased region" description="Polar residues" evidence="10">
    <location>
        <begin position="202"/>
        <end position="211"/>
    </location>
</feature>
<feature type="compositionally biased region" description="Low complexity" evidence="10">
    <location>
        <begin position="421"/>
        <end position="434"/>
    </location>
</feature>
<dbReference type="InterPro" id="IPR001739">
    <property type="entry name" value="Methyl_CpG_DNA-bd"/>
</dbReference>
<comment type="subcellular location">
    <subcellularLocation>
        <location evidence="2">Chromosome</location>
    </subcellularLocation>
    <subcellularLocation>
        <location evidence="1">Nucleus</location>
    </subcellularLocation>
</comment>
<dbReference type="GO" id="GO:0010369">
    <property type="term" value="C:chromocenter"/>
    <property type="evidence" value="ECO:0007669"/>
    <property type="project" value="TreeGrafter"/>
</dbReference>
<evidence type="ECO:0000256" key="3">
    <source>
        <dbReference type="ARBA" id="ARBA00022454"/>
    </source>
</evidence>
<evidence type="ECO:0000256" key="9">
    <source>
        <dbReference type="ARBA" id="ARBA00076708"/>
    </source>
</evidence>
<dbReference type="SUPFAM" id="SSF63748">
    <property type="entry name" value="Tudor/PWWP/MBT"/>
    <property type="match status" value="1"/>
</dbReference>
<evidence type="ECO:0000256" key="8">
    <source>
        <dbReference type="ARBA" id="ARBA00069819"/>
    </source>
</evidence>
<reference evidence="13 14" key="1">
    <citation type="journal article" date="2018" name="Nat. Ecol. Evol.">
        <title>Shark genomes provide insights into elasmobranch evolution and the origin of vertebrates.</title>
        <authorList>
            <person name="Hara Y"/>
            <person name="Yamaguchi K"/>
            <person name="Onimaru K"/>
            <person name="Kadota M"/>
            <person name="Koyanagi M"/>
            <person name="Keeley SD"/>
            <person name="Tatsumi K"/>
            <person name="Tanaka K"/>
            <person name="Motone F"/>
            <person name="Kageyama Y"/>
            <person name="Nozu R"/>
            <person name="Adachi N"/>
            <person name="Nishimura O"/>
            <person name="Nakagawa R"/>
            <person name="Tanegashima C"/>
            <person name="Kiyatake I"/>
            <person name="Matsumoto R"/>
            <person name="Murakumo K"/>
            <person name="Nishida K"/>
            <person name="Terakita A"/>
            <person name="Kuratani S"/>
            <person name="Sato K"/>
            <person name="Hyodo S Kuraku.S."/>
        </authorList>
    </citation>
    <scope>NUCLEOTIDE SEQUENCE [LARGE SCALE GENOMIC DNA]</scope>
</reference>
<gene>
    <name evidence="13" type="ORF">scyTo_0002757</name>
</gene>
<feature type="region of interest" description="Disordered" evidence="10">
    <location>
        <begin position="409"/>
        <end position="434"/>
    </location>
</feature>
<comment type="function">
    <text evidence="6">Non-catalytic component of the polycomb repressive deubiquitinase (PR-DUB) complex, a complex that specifically mediates deubiquitination of histone H2A monoubiquitinated at 'Lys-120' (H2AK119ub1). Important for stability of PR-DUB components and stimulating its ubiquitinase activity. As part of the PR-DUB complex, associates with chromatin enriched in histone marks H3K4me1, H3K4me3, and H3K27Ac, but not in H3K27me3. The PR-DUB complex is an epigenetic regulator of gene expression, including genes involved in cell growth and survivability. MBD5 and MBD6 containing complexes associate with distinct chromatin regions enriched in genes involved in different pathways. Heterochromatin recruitment is not mediated by DNA methylation. The PR-DUB complex is an epigenetic regulator of gene expression, including genes involved in development, cell communication, signaling, cell proliferation and cell viability.</text>
</comment>
<evidence type="ECO:0000259" key="11">
    <source>
        <dbReference type="PROSITE" id="PS50812"/>
    </source>
</evidence>
<feature type="region of interest" description="Disordered" evidence="10">
    <location>
        <begin position="200"/>
        <end position="270"/>
    </location>
</feature>
<dbReference type="InterPro" id="IPR000313">
    <property type="entry name" value="PWWP_dom"/>
</dbReference>
<dbReference type="FunFam" id="2.30.30.140:FF:000035">
    <property type="entry name" value="Methyl-CpG binding domain protein 5"/>
    <property type="match status" value="1"/>
</dbReference>
<comment type="caution">
    <text evidence="13">The sequence shown here is derived from an EMBL/GenBank/DDBJ whole genome shotgun (WGS) entry which is preliminary data.</text>
</comment>
<comment type="subunit">
    <text evidence="7">Core component of the polycomb repressive deubiquitinase (PR-DUB) complex, at least composed of BAP1, one of ASXL1, ASXL2 or (probably) ASXL3, and one of MBD5 or MBD6. Distinct combinations of ASXL and MBD proteins may preferentially bind specific histone modification marks. The PR-DUB core associates with a number of accessory proteins, including FOXK1, FOXK2, KDM1B, HCFC1 and OGT; KDM1B specifically associates with ASXL2 PR-DUB complexes. Interacts (via MBD domain) with ASXL1, ASXL2 and ASXL3 (via PHD domain); the interaction is probably direct, mediates association with other PR-DUB complex core components.</text>
</comment>
<dbReference type="Proteomes" id="UP000288216">
    <property type="component" value="Unassembled WGS sequence"/>
</dbReference>
<proteinExistence type="predicted"/>
<sequence length="1659" mass="176403">MNGGSENDGEKDGGGPAIQVPIGWQRQVDQNGVLYMSPSGSVLACIEQVKTYLLTDGTCKCGLECPLILSKVFTFDPGATVKQRTAEDVKADEDLTKLCIHKRKIIAVATLHKSIERPHPSLLLTSPGGGASGTPMVLSRAATPRAMRNKSQEVMVNSTVPEYKNTFLPKLMTGGPNAATRIYQQELCRSPHQELHGYSRQRLGSNDQGQKSPYRGSHGGLSSPASSGSQIYGDDSISPRTDTVGSPDVFTRNNLGFHAGPNSSPIHANRIPHSPPTVLMQNSSSHSSCALAGRTSIPLSPTMTTKSPVMKKPSCNYSSNIDMPRIMFHKPPQGAPTSCALQKKPLPSEMDPLGILDPIPSKPNLVLMNASNFPTTMHSQVPMMNVNMPPAVVPLPSNLPLPTVKPGSVNHGTHVPRVQHSTSTSVSPAPVTSPIHMMGPVMGRIEASPQRSRSSSTSSDHGSLMMPPAGPQSSCSGIKVPPRSPRSSMGSPRPSMPSSPSTKPDGLLHQYKDIPHPLLVGMNNVLNPQSNLLFPSVSVGNVQQQKGQPGLLGMPLNQILNQHNAASFPASSLLSAAAKAQLANQNKLSGSNSSGGVGSGGNSEGHSTLNTMFPPTANMLLSVNEGQSGRAALRDKLMAQQKDPLRKRKQATPTVLSMLKQSQMGNSGVPKSVIDSLRKQGQNSSVTMNNTMSQLLQSMSSQSSQISGNSSTSCGSSTAGISCSSNQHNFSNTSLNSGSIHNLSAQNLTRGEGISCQNTSTNIIHSCQGPNNQFVGVVGPLHGSGNCGLLHQSAMTLGNSLHSNHHSRIAASSAVMVPNSSGICSQTSADTGSSGQPASMAIAGTNQLAITKTTSVLQDGVIVTTAAGNAMHNQLPMGSTLPFVGQDQAFHFGQAVPPSSNLTHPLNPNLLGSLSIPLALNQQQLLNQNMLNMLPSSGDGKGEVSVNPLGILNPNLNAALTLLPGDMAGQTLQPVQLLATLFQNQAQATMLPLTSFNLTLPDLLQQQNHPSVTQIQPLQDRLHSNQLVNNRTETLLTNPLPNLSNNDTTSNPLLLPAVTAVPGLMALNPHLLRSVLHSPSDRAAHHSEVSIATPSQATTTTTTSSSVAALAVSTLGGTAVMSMAESLLPISAAGHATGPTKLNNSLIPHLPLLGASLLGDVPSFNNSLNNPQLSRLQTLINSNQMFPQNHQLLQGLQGTRGLQGFQGHPSFSVPGNPPNPMACVFQNFQVSPAQNVSLSNAPVNSHPGTILLSEGSQTALPPFHDLSGSQHRIELAQGQQGREEVPTVGPHDPSVDAIYKAVVDAASKGMQVVITTAMSSTSQMSPIPALSAMSAFTASIANPVNLSNAVNAVIHGKRLSSMEIDSRINSQNILANRHARGVKLRKNSEQAKIAPDAEGFEYFKSPGRITPKKQWETEQLAVGDATVWKCEKFLEHSGQINHSPSAERIPSFHGEQTDAVLQQKNCHLDKRFLEDSFRFNSQKRHIVKIKERLENTLERCTHLNGNRSQQNRNFGELLTAPKQELAIEEQSPSSSASLEGMPGSLAHDYIPYNGDYNSETINGCAPSPSDTKSISSDDDLKIPDSPSNELIHYRPRTFNVGDLVWGQLKGFPSWPGKLVREGEVHNSCQQNSEEGKVHQTPQKERQVKSPKAKRRKISR</sequence>
<evidence type="ECO:0000256" key="6">
    <source>
        <dbReference type="ARBA" id="ARBA00057571"/>
    </source>
</evidence>
<feature type="domain" description="PWWP" evidence="11">
    <location>
        <begin position="1600"/>
        <end position="1647"/>
    </location>
</feature>
<evidence type="ECO:0000256" key="10">
    <source>
        <dbReference type="SAM" id="MobiDB-lite"/>
    </source>
</evidence>
<dbReference type="SMART" id="SM00391">
    <property type="entry name" value="MBD"/>
    <property type="match status" value="1"/>
</dbReference>
<keyword evidence="14" id="KW-1185">Reference proteome</keyword>
<dbReference type="GO" id="GO:0003677">
    <property type="term" value="F:DNA binding"/>
    <property type="evidence" value="ECO:0007669"/>
    <property type="project" value="InterPro"/>
</dbReference>
<dbReference type="PANTHER" id="PTHR16112">
    <property type="entry name" value="METHYL-CPG BINDING PROTEIN, DROSOPHILA"/>
    <property type="match status" value="1"/>
</dbReference>
<organism evidence="13 14">
    <name type="scientific">Scyliorhinus torazame</name>
    <name type="common">Cloudy catshark</name>
    <name type="synonym">Catulus torazame</name>
    <dbReference type="NCBI Taxonomy" id="75743"/>
    <lineage>
        <taxon>Eukaryota</taxon>
        <taxon>Metazoa</taxon>
        <taxon>Chordata</taxon>
        <taxon>Craniata</taxon>
        <taxon>Vertebrata</taxon>
        <taxon>Chondrichthyes</taxon>
        <taxon>Elasmobranchii</taxon>
        <taxon>Galeomorphii</taxon>
        <taxon>Galeoidea</taxon>
        <taxon>Carcharhiniformes</taxon>
        <taxon>Scyliorhinidae</taxon>
        <taxon>Scyliorhinus</taxon>
    </lineage>
</organism>
<feature type="region of interest" description="Disordered" evidence="10">
    <location>
        <begin position="1622"/>
        <end position="1659"/>
    </location>
</feature>
<feature type="region of interest" description="Disordered" evidence="10">
    <location>
        <begin position="1564"/>
        <end position="1589"/>
    </location>
</feature>
<dbReference type="PROSITE" id="PS50812">
    <property type="entry name" value="PWWP"/>
    <property type="match status" value="1"/>
</dbReference>
<dbReference type="GO" id="GO:0005694">
    <property type="term" value="C:chromosome"/>
    <property type="evidence" value="ECO:0007669"/>
    <property type="project" value="UniProtKB-SubCell"/>
</dbReference>
<dbReference type="GO" id="GO:0005634">
    <property type="term" value="C:nucleus"/>
    <property type="evidence" value="ECO:0007669"/>
    <property type="project" value="UniProtKB-SubCell"/>
</dbReference>
<dbReference type="GO" id="GO:0051239">
    <property type="term" value="P:regulation of multicellular organismal process"/>
    <property type="evidence" value="ECO:0007669"/>
    <property type="project" value="UniProtKB-ARBA"/>
</dbReference>
<feature type="region of interest" description="Disordered" evidence="10">
    <location>
        <begin position="446"/>
        <end position="510"/>
    </location>
</feature>
<feature type="domain" description="MBD" evidence="12">
    <location>
        <begin position="10"/>
        <end position="80"/>
    </location>
</feature>
<feature type="compositionally biased region" description="Basic residues" evidence="10">
    <location>
        <begin position="1648"/>
        <end position="1659"/>
    </location>
</feature>
<evidence type="ECO:0000256" key="1">
    <source>
        <dbReference type="ARBA" id="ARBA00004123"/>
    </source>
</evidence>
<keyword evidence="4" id="KW-0833">Ubl conjugation pathway</keyword>
<feature type="compositionally biased region" description="Low complexity" evidence="10">
    <location>
        <begin position="485"/>
        <end position="501"/>
    </location>
</feature>
<keyword evidence="3" id="KW-0158">Chromosome</keyword>
<evidence type="ECO:0000256" key="5">
    <source>
        <dbReference type="ARBA" id="ARBA00023242"/>
    </source>
</evidence>
<dbReference type="OrthoDB" id="641149at2759"/>
<feature type="compositionally biased region" description="Basic and acidic residues" evidence="10">
    <location>
        <begin position="1633"/>
        <end position="1647"/>
    </location>
</feature>
<accession>A0A401PKL5</accession>
<evidence type="ECO:0000313" key="14">
    <source>
        <dbReference type="Proteomes" id="UP000288216"/>
    </source>
</evidence>
<evidence type="ECO:0000259" key="12">
    <source>
        <dbReference type="PROSITE" id="PS50982"/>
    </source>
</evidence>
<keyword evidence="5" id="KW-0539">Nucleus</keyword>
<evidence type="ECO:0000256" key="4">
    <source>
        <dbReference type="ARBA" id="ARBA00022786"/>
    </source>
</evidence>
<dbReference type="Gene3D" id="2.30.30.140">
    <property type="match status" value="1"/>
</dbReference>
<feature type="compositionally biased region" description="Low complexity" evidence="10">
    <location>
        <begin position="448"/>
        <end position="463"/>
    </location>
</feature>
<protein>
    <recommendedName>
        <fullName evidence="8">Methyl-CpG-binding domain protein 5</fullName>
    </recommendedName>
    <alternativeName>
        <fullName evidence="9">Methyl-CpG-binding protein MBD5</fullName>
    </alternativeName>
</protein>
<evidence type="ECO:0000313" key="13">
    <source>
        <dbReference type="EMBL" id="GCB73677.1"/>
    </source>
</evidence>
<dbReference type="OMA" id="MACVFQN"/>
<feature type="compositionally biased region" description="Gly residues" evidence="10">
    <location>
        <begin position="593"/>
        <end position="603"/>
    </location>
</feature>
<evidence type="ECO:0000256" key="7">
    <source>
        <dbReference type="ARBA" id="ARBA00065787"/>
    </source>
</evidence>
<feature type="region of interest" description="Disordered" evidence="10">
    <location>
        <begin position="586"/>
        <end position="613"/>
    </location>
</feature>
<dbReference type="STRING" id="75743.A0A401PKL5"/>
<dbReference type="GO" id="GO:0003682">
    <property type="term" value="F:chromatin binding"/>
    <property type="evidence" value="ECO:0007669"/>
    <property type="project" value="TreeGrafter"/>
</dbReference>
<name>A0A401PKL5_SCYTO</name>
<evidence type="ECO:0000256" key="2">
    <source>
        <dbReference type="ARBA" id="ARBA00004286"/>
    </source>
</evidence>
<dbReference type="PANTHER" id="PTHR16112:SF18">
    <property type="entry name" value="METHYL-CPG-BINDING DOMAIN PROTEIN 5"/>
    <property type="match status" value="1"/>
</dbReference>
<dbReference type="PROSITE" id="PS50982">
    <property type="entry name" value="MBD"/>
    <property type="match status" value="1"/>
</dbReference>
<dbReference type="EMBL" id="BFAA01000709">
    <property type="protein sequence ID" value="GCB73677.1"/>
    <property type="molecule type" value="Genomic_DNA"/>
</dbReference>